<organism evidence="1 2">
    <name type="scientific">Adhaeribacter radiodurans</name>
    <dbReference type="NCBI Taxonomy" id="2745197"/>
    <lineage>
        <taxon>Bacteria</taxon>
        <taxon>Pseudomonadati</taxon>
        <taxon>Bacteroidota</taxon>
        <taxon>Cytophagia</taxon>
        <taxon>Cytophagales</taxon>
        <taxon>Hymenobacteraceae</taxon>
        <taxon>Adhaeribacter</taxon>
    </lineage>
</organism>
<keyword evidence="2" id="KW-1185">Reference proteome</keyword>
<keyword evidence="1" id="KW-0614">Plasmid</keyword>
<accession>A0A7L7L142</accession>
<dbReference type="EMBL" id="CP055152">
    <property type="protein sequence ID" value="QMU26512.1"/>
    <property type="molecule type" value="Genomic_DNA"/>
</dbReference>
<dbReference type="AlphaFoldDB" id="A0A7L7L142"/>
<name>A0A7L7L142_9BACT</name>
<proteinExistence type="predicted"/>
<sequence>MPMTLYHFNKGSHQERTALISLHGTFLADRPGNKYRVCLYHMGEFFAEAYYQVKGNQLELVRGFNNREFLDPYLDKITLPDIY</sequence>
<dbReference type="RefSeq" id="WP_182411453.1">
    <property type="nucleotide sequence ID" value="NZ_CP055152.1"/>
</dbReference>
<dbReference type="Proteomes" id="UP000514509">
    <property type="component" value="Plasmid unnamed"/>
</dbReference>
<evidence type="ECO:0000313" key="2">
    <source>
        <dbReference type="Proteomes" id="UP000514509"/>
    </source>
</evidence>
<geneLocation type="plasmid" evidence="1 2">
    <name>unnamed</name>
</geneLocation>
<dbReference type="KEGG" id="add:HUW48_00115"/>
<protein>
    <submittedName>
        <fullName evidence="1">Uncharacterized protein</fullName>
    </submittedName>
</protein>
<evidence type="ECO:0000313" key="1">
    <source>
        <dbReference type="EMBL" id="QMU26512.1"/>
    </source>
</evidence>
<reference evidence="1 2" key="2">
    <citation type="submission" date="2020-08" db="EMBL/GenBank/DDBJ databases">
        <title>Adhaeribacter dokdonensis sp. nov., isolated from the rhizosphere of Elymus tsukushiensis, a plant native to the Dokdo Islands, Republic of Korea.</title>
        <authorList>
            <person name="Ghim S.Y."/>
        </authorList>
    </citation>
    <scope>NUCLEOTIDE SEQUENCE [LARGE SCALE GENOMIC DNA]</scope>
    <source>
        <strain evidence="1 2">KUDC8001</strain>
        <plasmid evidence="1 2">unnamed</plasmid>
    </source>
</reference>
<reference evidence="1 2" key="1">
    <citation type="submission" date="2020-06" db="EMBL/GenBank/DDBJ databases">
        <authorList>
            <person name="Hwang Y.J."/>
        </authorList>
    </citation>
    <scope>NUCLEOTIDE SEQUENCE [LARGE SCALE GENOMIC DNA]</scope>
    <source>
        <strain evidence="1 2">KUDC8001</strain>
        <plasmid evidence="1 2">unnamed</plasmid>
    </source>
</reference>
<gene>
    <name evidence="1" type="ORF">HUW48_00115</name>
</gene>